<organism evidence="1 2">
    <name type="scientific">Eumeta variegata</name>
    <name type="common">Bagworm moth</name>
    <name type="synonym">Eumeta japonica</name>
    <dbReference type="NCBI Taxonomy" id="151549"/>
    <lineage>
        <taxon>Eukaryota</taxon>
        <taxon>Metazoa</taxon>
        <taxon>Ecdysozoa</taxon>
        <taxon>Arthropoda</taxon>
        <taxon>Hexapoda</taxon>
        <taxon>Insecta</taxon>
        <taxon>Pterygota</taxon>
        <taxon>Neoptera</taxon>
        <taxon>Endopterygota</taxon>
        <taxon>Lepidoptera</taxon>
        <taxon>Glossata</taxon>
        <taxon>Ditrysia</taxon>
        <taxon>Tineoidea</taxon>
        <taxon>Psychidae</taxon>
        <taxon>Oiketicinae</taxon>
        <taxon>Eumeta</taxon>
    </lineage>
</organism>
<reference evidence="1 2" key="1">
    <citation type="journal article" date="2019" name="Commun. Biol.">
        <title>The bagworm genome reveals a unique fibroin gene that provides high tensile strength.</title>
        <authorList>
            <person name="Kono N."/>
            <person name="Nakamura H."/>
            <person name="Ohtoshi R."/>
            <person name="Tomita M."/>
            <person name="Numata K."/>
            <person name="Arakawa K."/>
        </authorList>
    </citation>
    <scope>NUCLEOTIDE SEQUENCE [LARGE SCALE GENOMIC DNA]</scope>
</reference>
<dbReference type="AlphaFoldDB" id="A0A4C1WWW5"/>
<evidence type="ECO:0000313" key="1">
    <source>
        <dbReference type="EMBL" id="GBP55841.1"/>
    </source>
</evidence>
<accession>A0A4C1WWW5</accession>
<evidence type="ECO:0000313" key="2">
    <source>
        <dbReference type="Proteomes" id="UP000299102"/>
    </source>
</evidence>
<dbReference type="Proteomes" id="UP000299102">
    <property type="component" value="Unassembled WGS sequence"/>
</dbReference>
<protein>
    <submittedName>
        <fullName evidence="1">Uncharacterized protein</fullName>
    </submittedName>
</protein>
<sequence length="117" mass="13567">MRRALVLFGIQVDSRKQNQIGYTNLGTVIRAGRHFRSYCRLWLYEIQLIKYSSATTFRYRFLKVPPLARQCRDTRIVGYPLIFGQLDPLSCEEVLQPIASITRDGLGIVYNVPNTNR</sequence>
<name>A0A4C1WWW5_EUMVA</name>
<gene>
    <name evidence="1" type="ORF">EVAR_38438_1</name>
</gene>
<dbReference type="EMBL" id="BGZK01000679">
    <property type="protein sequence ID" value="GBP55841.1"/>
    <property type="molecule type" value="Genomic_DNA"/>
</dbReference>
<comment type="caution">
    <text evidence="1">The sequence shown here is derived from an EMBL/GenBank/DDBJ whole genome shotgun (WGS) entry which is preliminary data.</text>
</comment>
<keyword evidence="2" id="KW-1185">Reference proteome</keyword>
<proteinExistence type="predicted"/>